<dbReference type="InterPro" id="IPR027417">
    <property type="entry name" value="P-loop_NTPase"/>
</dbReference>
<dbReference type="GO" id="GO:0000400">
    <property type="term" value="F:four-way junction DNA binding"/>
    <property type="evidence" value="ECO:0007669"/>
    <property type="project" value="TreeGrafter"/>
</dbReference>
<name>A0A6A5KGL6_9PLEO</name>
<dbReference type="InterPro" id="IPR030547">
    <property type="entry name" value="XRCC2"/>
</dbReference>
<reference evidence="1" key="1">
    <citation type="submission" date="2020-01" db="EMBL/GenBank/DDBJ databases">
        <authorList>
            <consortium name="DOE Joint Genome Institute"/>
            <person name="Haridas S."/>
            <person name="Albert R."/>
            <person name="Binder M."/>
            <person name="Bloem J."/>
            <person name="Labutti K."/>
            <person name="Salamov A."/>
            <person name="Andreopoulos B."/>
            <person name="Baker S.E."/>
            <person name="Barry K."/>
            <person name="Bills G."/>
            <person name="Bluhm B.H."/>
            <person name="Cannon C."/>
            <person name="Castanera R."/>
            <person name="Culley D.E."/>
            <person name="Daum C."/>
            <person name="Ezra D."/>
            <person name="Gonzalez J.B."/>
            <person name="Henrissat B."/>
            <person name="Kuo A."/>
            <person name="Liang C."/>
            <person name="Lipzen A."/>
            <person name="Lutzoni F."/>
            <person name="Magnuson J."/>
            <person name="Mondo S."/>
            <person name="Nolan M."/>
            <person name="Ohm R."/>
            <person name="Pangilinan J."/>
            <person name="Park H.-J."/>
            <person name="Ramirez L."/>
            <person name="Alfaro M."/>
            <person name="Sun H."/>
            <person name="Tritt A."/>
            <person name="Yoshinaga Y."/>
            <person name="Zwiers L.-H."/>
            <person name="Turgeon B.G."/>
            <person name="Goodwin S.B."/>
            <person name="Spatafora J.W."/>
            <person name="Crous P.W."/>
            <person name="Grigoriev I.V."/>
        </authorList>
    </citation>
    <scope>NUCLEOTIDE SEQUENCE</scope>
    <source>
        <strain evidence="1">P77</strain>
    </source>
</reference>
<dbReference type="GO" id="GO:0005657">
    <property type="term" value="C:replication fork"/>
    <property type="evidence" value="ECO:0007669"/>
    <property type="project" value="InterPro"/>
</dbReference>
<sequence length="307" mass="33910">MSDRAKRLGGKLLMEVGKVEDLSSVPFTCIPPLATLLQNPNSPTQILELISPPTPYHPSPAGKTSLLQHIIAHALLPSQESAIILIDPLSHFSVPRLTSILLHHLKSTTTTTKDWPEMKATVKTALSHVHIFRPQTWPSLLATLTSLPTYLFDAKKHASMNRRIHSICLEDIDTFIWSIRTNSSSSFHAVTNPLATASSQLTRHLTKLSSLLSCAILLTSRSSTPSTFRPLLPLSWPPGTPLTRLAVRRVDVGKFAPAISGEEAEVEREKRWSVVRRARFECWRVGAGRVDGLGFVFRVGDGVEIEN</sequence>
<dbReference type="PANTHER" id="PTHR46644:SF2">
    <property type="entry name" value="DNA REPAIR PROTEIN XRCC2"/>
    <property type="match status" value="1"/>
</dbReference>
<evidence type="ECO:0000313" key="1">
    <source>
        <dbReference type="EMBL" id="KAF1834766.1"/>
    </source>
</evidence>
<dbReference type="OrthoDB" id="420422at2759"/>
<dbReference type="AlphaFoldDB" id="A0A6A5KGL6"/>
<dbReference type="GO" id="GO:0005815">
    <property type="term" value="C:microtubule organizing center"/>
    <property type="evidence" value="ECO:0007669"/>
    <property type="project" value="TreeGrafter"/>
</dbReference>
<dbReference type="Proteomes" id="UP000800040">
    <property type="component" value="Unassembled WGS sequence"/>
</dbReference>
<evidence type="ECO:0008006" key="3">
    <source>
        <dbReference type="Google" id="ProtNLM"/>
    </source>
</evidence>
<dbReference type="SUPFAM" id="SSF52540">
    <property type="entry name" value="P-loop containing nucleoside triphosphate hydrolases"/>
    <property type="match status" value="1"/>
</dbReference>
<protein>
    <recommendedName>
        <fullName evidence="3">DNA recombination and repair protein Rad51-like C-terminal domain-containing protein</fullName>
    </recommendedName>
</protein>
<dbReference type="PANTHER" id="PTHR46644">
    <property type="entry name" value="DNA REPAIR PROTEIN XRCC2"/>
    <property type="match status" value="1"/>
</dbReference>
<dbReference type="EMBL" id="ML975297">
    <property type="protein sequence ID" value="KAF1834766.1"/>
    <property type="molecule type" value="Genomic_DNA"/>
</dbReference>
<proteinExistence type="predicted"/>
<gene>
    <name evidence="1" type="ORF">BDW02DRAFT_621012</name>
</gene>
<dbReference type="GO" id="GO:0033063">
    <property type="term" value="C:Rad51B-Rad51C-Rad51D-XRCC2 complex"/>
    <property type="evidence" value="ECO:0007669"/>
    <property type="project" value="InterPro"/>
</dbReference>
<organism evidence="1 2">
    <name type="scientific">Decorospora gaudefroyi</name>
    <dbReference type="NCBI Taxonomy" id="184978"/>
    <lineage>
        <taxon>Eukaryota</taxon>
        <taxon>Fungi</taxon>
        <taxon>Dikarya</taxon>
        <taxon>Ascomycota</taxon>
        <taxon>Pezizomycotina</taxon>
        <taxon>Dothideomycetes</taxon>
        <taxon>Pleosporomycetidae</taxon>
        <taxon>Pleosporales</taxon>
        <taxon>Pleosporineae</taxon>
        <taxon>Pleosporaceae</taxon>
        <taxon>Decorospora</taxon>
    </lineage>
</organism>
<dbReference type="GO" id="GO:0000724">
    <property type="term" value="P:double-strand break repair via homologous recombination"/>
    <property type="evidence" value="ECO:0007669"/>
    <property type="project" value="InterPro"/>
</dbReference>
<keyword evidence="2" id="KW-1185">Reference proteome</keyword>
<accession>A0A6A5KGL6</accession>
<dbReference type="Gene3D" id="3.40.50.300">
    <property type="entry name" value="P-loop containing nucleotide triphosphate hydrolases"/>
    <property type="match status" value="1"/>
</dbReference>
<evidence type="ECO:0000313" key="2">
    <source>
        <dbReference type="Proteomes" id="UP000800040"/>
    </source>
</evidence>
<dbReference type="GO" id="GO:0042148">
    <property type="term" value="P:DNA strand invasion"/>
    <property type="evidence" value="ECO:0007669"/>
    <property type="project" value="TreeGrafter"/>
</dbReference>